<organism evidence="8 9">
    <name type="scientific">Dreissena polymorpha</name>
    <name type="common">Zebra mussel</name>
    <name type="synonym">Mytilus polymorpha</name>
    <dbReference type="NCBI Taxonomy" id="45954"/>
    <lineage>
        <taxon>Eukaryota</taxon>
        <taxon>Metazoa</taxon>
        <taxon>Spiralia</taxon>
        <taxon>Lophotrochozoa</taxon>
        <taxon>Mollusca</taxon>
        <taxon>Bivalvia</taxon>
        <taxon>Autobranchia</taxon>
        <taxon>Heteroconchia</taxon>
        <taxon>Euheterodonta</taxon>
        <taxon>Imparidentia</taxon>
        <taxon>Neoheterodontei</taxon>
        <taxon>Myida</taxon>
        <taxon>Dreissenoidea</taxon>
        <taxon>Dreissenidae</taxon>
        <taxon>Dreissena</taxon>
    </lineage>
</organism>
<dbReference type="SMART" id="SM00724">
    <property type="entry name" value="TLC"/>
    <property type="match status" value="1"/>
</dbReference>
<dbReference type="InterPro" id="IPR006634">
    <property type="entry name" value="TLC-dom"/>
</dbReference>
<evidence type="ECO:0000256" key="3">
    <source>
        <dbReference type="ARBA" id="ARBA00022989"/>
    </source>
</evidence>
<dbReference type="PROSITE" id="PS50922">
    <property type="entry name" value="TLC"/>
    <property type="match status" value="1"/>
</dbReference>
<evidence type="ECO:0000313" key="8">
    <source>
        <dbReference type="EMBL" id="KAH3880135.1"/>
    </source>
</evidence>
<feature type="transmembrane region" description="Helical" evidence="6">
    <location>
        <begin position="101"/>
        <end position="121"/>
    </location>
</feature>
<dbReference type="GO" id="GO:0055088">
    <property type="term" value="P:lipid homeostasis"/>
    <property type="evidence" value="ECO:0007669"/>
    <property type="project" value="TreeGrafter"/>
</dbReference>
<dbReference type="EMBL" id="JAIWYP010000001">
    <property type="protein sequence ID" value="KAH3880135.1"/>
    <property type="molecule type" value="Genomic_DNA"/>
</dbReference>
<protein>
    <recommendedName>
        <fullName evidence="7">TLC domain-containing protein</fullName>
    </recommendedName>
</protein>
<dbReference type="GO" id="GO:0016020">
    <property type="term" value="C:membrane"/>
    <property type="evidence" value="ECO:0007669"/>
    <property type="project" value="UniProtKB-SubCell"/>
</dbReference>
<evidence type="ECO:0000256" key="4">
    <source>
        <dbReference type="ARBA" id="ARBA00023136"/>
    </source>
</evidence>
<dbReference type="Pfam" id="PF03798">
    <property type="entry name" value="TRAM_LAG1_CLN8"/>
    <property type="match status" value="1"/>
</dbReference>
<comment type="caution">
    <text evidence="8">The sequence shown here is derived from an EMBL/GenBank/DDBJ whole genome shotgun (WGS) entry which is preliminary data.</text>
</comment>
<evidence type="ECO:0000256" key="1">
    <source>
        <dbReference type="ARBA" id="ARBA00004141"/>
    </source>
</evidence>
<dbReference type="Proteomes" id="UP000828390">
    <property type="component" value="Unassembled WGS sequence"/>
</dbReference>
<evidence type="ECO:0000256" key="6">
    <source>
        <dbReference type="SAM" id="Phobius"/>
    </source>
</evidence>
<dbReference type="PANTHER" id="PTHR13439">
    <property type="entry name" value="CT120 PROTEIN"/>
    <property type="match status" value="1"/>
</dbReference>
<evidence type="ECO:0000313" key="9">
    <source>
        <dbReference type="Proteomes" id="UP000828390"/>
    </source>
</evidence>
<gene>
    <name evidence="8" type="ORF">DPMN_004048</name>
</gene>
<keyword evidence="9" id="KW-1185">Reference proteome</keyword>
<name>A0A9D4MQ31_DREPO</name>
<accession>A0A9D4MQ31</accession>
<dbReference type="GO" id="GO:0005783">
    <property type="term" value="C:endoplasmic reticulum"/>
    <property type="evidence" value="ECO:0007669"/>
    <property type="project" value="TreeGrafter"/>
</dbReference>
<keyword evidence="4 5" id="KW-0472">Membrane</keyword>
<keyword evidence="2 5" id="KW-0812">Transmembrane</keyword>
<evidence type="ECO:0000256" key="5">
    <source>
        <dbReference type="PROSITE-ProRule" id="PRU00205"/>
    </source>
</evidence>
<evidence type="ECO:0000259" key="7">
    <source>
        <dbReference type="PROSITE" id="PS50922"/>
    </source>
</evidence>
<reference evidence="8" key="2">
    <citation type="submission" date="2020-11" db="EMBL/GenBank/DDBJ databases">
        <authorList>
            <person name="McCartney M.A."/>
            <person name="Auch B."/>
            <person name="Kono T."/>
            <person name="Mallez S."/>
            <person name="Becker A."/>
            <person name="Gohl D.M."/>
            <person name="Silverstein K.A.T."/>
            <person name="Koren S."/>
            <person name="Bechman K.B."/>
            <person name="Herman A."/>
            <person name="Abrahante J.E."/>
            <person name="Garbe J."/>
        </authorList>
    </citation>
    <scope>NUCLEOTIDE SEQUENCE</scope>
    <source>
        <strain evidence="8">Duluth1</strain>
        <tissue evidence="8">Whole animal</tissue>
    </source>
</reference>
<dbReference type="AlphaFoldDB" id="A0A9D4MQ31"/>
<reference evidence="8" key="1">
    <citation type="journal article" date="2019" name="bioRxiv">
        <title>The Genome of the Zebra Mussel, Dreissena polymorpha: A Resource for Invasive Species Research.</title>
        <authorList>
            <person name="McCartney M.A."/>
            <person name="Auch B."/>
            <person name="Kono T."/>
            <person name="Mallez S."/>
            <person name="Zhang Y."/>
            <person name="Obille A."/>
            <person name="Becker A."/>
            <person name="Abrahante J.E."/>
            <person name="Garbe J."/>
            <person name="Badalamenti J.P."/>
            <person name="Herman A."/>
            <person name="Mangelson H."/>
            <person name="Liachko I."/>
            <person name="Sullivan S."/>
            <person name="Sone E.D."/>
            <person name="Koren S."/>
            <person name="Silverstein K.A.T."/>
            <person name="Beckman K.B."/>
            <person name="Gohl D.M."/>
        </authorList>
    </citation>
    <scope>NUCLEOTIDE SEQUENCE</scope>
    <source>
        <strain evidence="8">Duluth1</strain>
        <tissue evidence="8">Whole animal</tissue>
    </source>
</reference>
<feature type="domain" description="TLC" evidence="7">
    <location>
        <begin position="59"/>
        <end position="258"/>
    </location>
</feature>
<feature type="transmembrane region" description="Helical" evidence="6">
    <location>
        <begin position="25"/>
        <end position="48"/>
    </location>
</feature>
<dbReference type="InterPro" id="IPR050846">
    <property type="entry name" value="TLCD"/>
</dbReference>
<feature type="transmembrane region" description="Helical" evidence="6">
    <location>
        <begin position="128"/>
        <end position="149"/>
    </location>
</feature>
<feature type="transmembrane region" description="Helical" evidence="6">
    <location>
        <begin position="60"/>
        <end position="81"/>
    </location>
</feature>
<dbReference type="OrthoDB" id="10052906at2759"/>
<keyword evidence="3 6" id="KW-1133">Transmembrane helix</keyword>
<dbReference type="PANTHER" id="PTHR13439:SF7">
    <property type="entry name" value="PROTEIN CLN8"/>
    <property type="match status" value="1"/>
</dbReference>
<feature type="transmembrane region" description="Helical" evidence="6">
    <location>
        <begin position="222"/>
        <end position="245"/>
    </location>
</feature>
<proteinExistence type="predicted"/>
<sequence>MGLVEYIHPSLATADWEQLNVKLNYIGLSFAFFCAVYGASSAVSSPLVTYKNLRTKEKIFWNLAIVRAVYGIYCTVFGLWAIFVDTELEHDVVFATTPTSHFAMCTTVGFFIFECSMILWSDIYYKQFNLLLNLHHWLSLIAYSTLIYVKSTHFFGTRGLILEMSTPFSCLCWTLLKADMAHTLLWKANQFILVHTFHLRSVVEFSMWYWTYNHWDRIWSAMPMPMFALFYTQLTLVAFVMTPYWTYKKTVQMINPVDWNFEDSNKHKAKNGSVKRE</sequence>
<comment type="subcellular location">
    <subcellularLocation>
        <location evidence="1">Membrane</location>
        <topology evidence="1">Multi-pass membrane protein</topology>
    </subcellularLocation>
</comment>
<evidence type="ECO:0000256" key="2">
    <source>
        <dbReference type="ARBA" id="ARBA00022692"/>
    </source>
</evidence>